<dbReference type="AlphaFoldDB" id="A0AAD2CK87"/>
<feature type="compositionally biased region" description="Basic and acidic residues" evidence="1">
    <location>
        <begin position="68"/>
        <end position="84"/>
    </location>
</feature>
<feature type="region of interest" description="Disordered" evidence="1">
    <location>
        <begin position="1"/>
        <end position="41"/>
    </location>
</feature>
<evidence type="ECO:0000256" key="1">
    <source>
        <dbReference type="SAM" id="MobiDB-lite"/>
    </source>
</evidence>
<gene>
    <name evidence="2" type="ORF">CYCCA115_LOCUS5399</name>
</gene>
<feature type="compositionally biased region" description="Polar residues" evidence="1">
    <location>
        <begin position="22"/>
        <end position="31"/>
    </location>
</feature>
<evidence type="ECO:0000313" key="3">
    <source>
        <dbReference type="Proteomes" id="UP001295423"/>
    </source>
</evidence>
<keyword evidence="3" id="KW-1185">Reference proteome</keyword>
<accession>A0AAD2CK87</accession>
<protein>
    <submittedName>
        <fullName evidence="2">Uncharacterized protein</fullName>
    </submittedName>
</protein>
<evidence type="ECO:0000313" key="2">
    <source>
        <dbReference type="EMBL" id="CAJ1936859.1"/>
    </source>
</evidence>
<dbReference type="Proteomes" id="UP001295423">
    <property type="component" value="Unassembled WGS sequence"/>
</dbReference>
<sequence length="107" mass="12348">MCHTTMLMPKPKGMASFKRGGTKSQVQSVSGNAKWKTMDDSEKKTQILCSVKILSWLRKDLVDCILSDKKEQENETKQQDEPKKKQTPTRSTTRKRRKLGHEEPKDQ</sequence>
<organism evidence="2 3">
    <name type="scientific">Cylindrotheca closterium</name>
    <dbReference type="NCBI Taxonomy" id="2856"/>
    <lineage>
        <taxon>Eukaryota</taxon>
        <taxon>Sar</taxon>
        <taxon>Stramenopiles</taxon>
        <taxon>Ochrophyta</taxon>
        <taxon>Bacillariophyta</taxon>
        <taxon>Bacillariophyceae</taxon>
        <taxon>Bacillariophycidae</taxon>
        <taxon>Bacillariales</taxon>
        <taxon>Bacillariaceae</taxon>
        <taxon>Cylindrotheca</taxon>
    </lineage>
</organism>
<name>A0AAD2CK87_9STRA</name>
<comment type="caution">
    <text evidence="2">The sequence shown here is derived from an EMBL/GenBank/DDBJ whole genome shotgun (WGS) entry which is preliminary data.</text>
</comment>
<reference evidence="2" key="1">
    <citation type="submission" date="2023-08" db="EMBL/GenBank/DDBJ databases">
        <authorList>
            <person name="Audoor S."/>
            <person name="Bilcke G."/>
        </authorList>
    </citation>
    <scope>NUCLEOTIDE SEQUENCE</scope>
</reference>
<dbReference type="EMBL" id="CAKOGP040000569">
    <property type="protein sequence ID" value="CAJ1936859.1"/>
    <property type="molecule type" value="Genomic_DNA"/>
</dbReference>
<proteinExistence type="predicted"/>
<feature type="region of interest" description="Disordered" evidence="1">
    <location>
        <begin position="68"/>
        <end position="107"/>
    </location>
</feature>